<feature type="domain" description="PpiC" evidence="8">
    <location>
        <begin position="221"/>
        <end position="322"/>
    </location>
</feature>
<accession>A0A3M6QVR5</accession>
<proteinExistence type="inferred from homology"/>
<comment type="catalytic activity">
    <reaction evidence="7">
        <text>[protein]-peptidylproline (omega=180) = [protein]-peptidylproline (omega=0)</text>
        <dbReference type="Rhea" id="RHEA:16237"/>
        <dbReference type="Rhea" id="RHEA-COMP:10747"/>
        <dbReference type="Rhea" id="RHEA-COMP:10748"/>
        <dbReference type="ChEBI" id="CHEBI:83833"/>
        <dbReference type="ChEBI" id="CHEBI:83834"/>
        <dbReference type="EC" id="5.2.1.8"/>
    </reaction>
</comment>
<dbReference type="Pfam" id="PF09312">
    <property type="entry name" value="SurA_N"/>
    <property type="match status" value="1"/>
</dbReference>
<evidence type="ECO:0000256" key="4">
    <source>
        <dbReference type="ARBA" id="ARBA00023110"/>
    </source>
</evidence>
<dbReference type="InterPro" id="IPR000297">
    <property type="entry name" value="PPIase_PpiC"/>
</dbReference>
<evidence type="ECO:0000313" key="9">
    <source>
        <dbReference type="EMBL" id="RMX06669.1"/>
    </source>
</evidence>
<dbReference type="Pfam" id="PF00639">
    <property type="entry name" value="Rotamase"/>
    <property type="match status" value="2"/>
</dbReference>
<dbReference type="InterPro" id="IPR046357">
    <property type="entry name" value="PPIase_dom_sf"/>
</dbReference>
<evidence type="ECO:0000256" key="2">
    <source>
        <dbReference type="ARBA" id="ARBA00022737"/>
    </source>
</evidence>
<name>A0A3M6QVR5_9BURK</name>
<dbReference type="PROSITE" id="PS01096">
    <property type="entry name" value="PPIC_PPIASE_1"/>
    <property type="match status" value="1"/>
</dbReference>
<dbReference type="Gene3D" id="1.10.4030.10">
    <property type="entry name" value="Porin chaperone SurA, peptide-binding domain"/>
    <property type="match status" value="1"/>
</dbReference>
<comment type="function">
    <text evidence="7">Chaperone involved in the correct folding and assembly of outer membrane proteins. Recognizes specific patterns of aromatic residues and the orientation of their side chains, which are found more frequently in integral outer membrane proteins. May act in both early periplasmic and late outer membrane-associated steps of protein maturation.</text>
</comment>
<keyword evidence="3 7" id="KW-0574">Periplasm</keyword>
<comment type="caution">
    <text evidence="9">The sequence shown here is derived from an EMBL/GenBank/DDBJ whole genome shotgun (WGS) entry which is preliminary data.</text>
</comment>
<dbReference type="GO" id="GO:0050821">
    <property type="term" value="P:protein stabilization"/>
    <property type="evidence" value="ECO:0007669"/>
    <property type="project" value="InterPro"/>
</dbReference>
<evidence type="ECO:0000259" key="8">
    <source>
        <dbReference type="PROSITE" id="PS50198"/>
    </source>
</evidence>
<dbReference type="Gene3D" id="3.10.50.40">
    <property type="match status" value="2"/>
</dbReference>
<dbReference type="Proteomes" id="UP000278006">
    <property type="component" value="Unassembled WGS sequence"/>
</dbReference>
<dbReference type="InterPro" id="IPR023058">
    <property type="entry name" value="PPIase_PpiC_CS"/>
</dbReference>
<keyword evidence="1 7" id="KW-0732">Signal</keyword>
<evidence type="ECO:0000256" key="5">
    <source>
        <dbReference type="ARBA" id="ARBA00023186"/>
    </source>
</evidence>
<sequence length="480" mass="52392" precursor="true">MSFRSSFLRQRQAGAAAALALLLAWQAPLQAQGLRLPGSQGGGSSLGAGSGYGQDLRDAASNAAASAAPGTRQADFIVALVNSEPITNNEVENRLEQARNFFAQQGQHPGEAVLRQEVLNLLIAERLQLQEAKETRTTVDDYTLDQAEQNVAAQNGVSVSAMHQELASHGISRDQFRRQLRNQLTLMRIRERAVESRVQISDQELDQYLREHPVDLGQQVPEAVNLGHVLVIVPESASGQQEAALRQKIDTAAQQLADGRDFAAVAREFSDAAEGATGGELGLRPVTQYPELFLEATAGQSVGTVVGPIRSGAGFHLLKVLERQEGGSGMVVQNHARHILITPGSGRSEREIAQMLAEIRQRVVQGGEDFALLAREYSEDPGSATKGGDLGWVGPGMFVPEFQAVLDELQPGEVSQPVVSRFGLHLIQLLERRQSRLTQQDQRASVREQAREAKVETEFAKWIEQLRARAYIEIRDPEND</sequence>
<dbReference type="PANTHER" id="PTHR47637:SF1">
    <property type="entry name" value="CHAPERONE SURA"/>
    <property type="match status" value="1"/>
</dbReference>
<dbReference type="InterPro" id="IPR023034">
    <property type="entry name" value="PPIase_SurA"/>
</dbReference>
<evidence type="ECO:0000256" key="3">
    <source>
        <dbReference type="ARBA" id="ARBA00022764"/>
    </source>
</evidence>
<dbReference type="HAMAP" id="MF_01183">
    <property type="entry name" value="Chaperone_SurA"/>
    <property type="match status" value="1"/>
</dbReference>
<evidence type="ECO:0000256" key="6">
    <source>
        <dbReference type="ARBA" id="ARBA00023235"/>
    </source>
</evidence>
<dbReference type="AlphaFoldDB" id="A0A3M6QVR5"/>
<dbReference type="RefSeq" id="WP_122228394.1">
    <property type="nucleotide sequence ID" value="NZ_RDQO01000002.1"/>
</dbReference>
<keyword evidence="4 7" id="KW-0697">Rotamase</keyword>
<dbReference type="GO" id="GO:0003755">
    <property type="term" value="F:peptidyl-prolyl cis-trans isomerase activity"/>
    <property type="evidence" value="ECO:0007669"/>
    <property type="project" value="UniProtKB-UniRule"/>
</dbReference>
<organism evidence="9 10">
    <name type="scientific">Corticibacter populi</name>
    <dbReference type="NCBI Taxonomy" id="1550736"/>
    <lineage>
        <taxon>Bacteria</taxon>
        <taxon>Pseudomonadati</taxon>
        <taxon>Pseudomonadota</taxon>
        <taxon>Betaproteobacteria</taxon>
        <taxon>Burkholderiales</taxon>
        <taxon>Comamonadaceae</taxon>
        <taxon>Corticibacter</taxon>
    </lineage>
</organism>
<feature type="domain" description="PpiC" evidence="8">
    <location>
        <begin position="331"/>
        <end position="431"/>
    </location>
</feature>
<protein>
    <recommendedName>
        <fullName evidence="7">Chaperone SurA</fullName>
    </recommendedName>
    <alternativeName>
        <fullName evidence="7">Peptidyl-prolyl cis-trans isomerase SurA</fullName>
        <shortName evidence="7">PPIase SurA</shortName>
        <ecNumber evidence="7">5.2.1.8</ecNumber>
    </alternativeName>
    <alternativeName>
        <fullName evidence="7">Rotamase SurA</fullName>
    </alternativeName>
</protein>
<dbReference type="SUPFAM" id="SSF54534">
    <property type="entry name" value="FKBP-like"/>
    <property type="match status" value="2"/>
</dbReference>
<dbReference type="InterPro" id="IPR027304">
    <property type="entry name" value="Trigger_fact/SurA_dom_sf"/>
</dbReference>
<reference evidence="9 10" key="1">
    <citation type="submission" date="2018-10" db="EMBL/GenBank/DDBJ databases">
        <title>Draft genome of Cortibacter populi DSM10536.</title>
        <authorList>
            <person name="Bernier A.-M."/>
            <person name="Bernard K."/>
        </authorList>
    </citation>
    <scope>NUCLEOTIDE SEQUENCE [LARGE SCALE GENOMIC DNA]</scope>
    <source>
        <strain evidence="9 10">DSM 105136</strain>
    </source>
</reference>
<evidence type="ECO:0000256" key="1">
    <source>
        <dbReference type="ARBA" id="ARBA00022729"/>
    </source>
</evidence>
<evidence type="ECO:0000313" key="10">
    <source>
        <dbReference type="Proteomes" id="UP000278006"/>
    </source>
</evidence>
<feature type="signal peptide" evidence="7">
    <location>
        <begin position="1"/>
        <end position="31"/>
    </location>
</feature>
<dbReference type="SUPFAM" id="SSF109998">
    <property type="entry name" value="Triger factor/SurA peptide-binding domain-like"/>
    <property type="match status" value="1"/>
</dbReference>
<gene>
    <name evidence="7" type="primary">surA</name>
    <name evidence="9" type="ORF">D8I35_09175</name>
</gene>
<dbReference type="GO" id="GO:0051082">
    <property type="term" value="F:unfolded protein binding"/>
    <property type="evidence" value="ECO:0007669"/>
    <property type="project" value="UniProtKB-UniRule"/>
</dbReference>
<dbReference type="OrthoDB" id="14196at2"/>
<dbReference type="EC" id="5.2.1.8" evidence="7"/>
<comment type="subcellular location">
    <subcellularLocation>
        <location evidence="7">Periplasm</location>
    </subcellularLocation>
    <text evidence="7">Is capable of associating with the outer membrane.</text>
</comment>
<keyword evidence="10" id="KW-1185">Reference proteome</keyword>
<comment type="domain">
    <text evidence="7">The PPIase activity resides only in the second parvulin domain. The N-terminal region and the C-terminal tail are necessary and sufficient for the chaperone activity of SurA. The PPIase activity is dispensable for SurA to function as a chaperone. The N-terminal region and the C-terminal tail are also required for porin recognition.</text>
</comment>
<dbReference type="GO" id="GO:0030288">
    <property type="term" value="C:outer membrane-bounded periplasmic space"/>
    <property type="evidence" value="ECO:0007669"/>
    <property type="project" value="InterPro"/>
</dbReference>
<keyword evidence="5 7" id="KW-0143">Chaperone</keyword>
<keyword evidence="2 7" id="KW-0677">Repeat</keyword>
<dbReference type="PROSITE" id="PS50198">
    <property type="entry name" value="PPIC_PPIASE_2"/>
    <property type="match status" value="2"/>
</dbReference>
<dbReference type="GO" id="GO:0006457">
    <property type="term" value="P:protein folding"/>
    <property type="evidence" value="ECO:0007669"/>
    <property type="project" value="UniProtKB-UniRule"/>
</dbReference>
<keyword evidence="6 7" id="KW-0413">Isomerase</keyword>
<evidence type="ECO:0000256" key="7">
    <source>
        <dbReference type="HAMAP-Rule" id="MF_01183"/>
    </source>
</evidence>
<dbReference type="GO" id="GO:0042277">
    <property type="term" value="F:peptide binding"/>
    <property type="evidence" value="ECO:0007669"/>
    <property type="project" value="InterPro"/>
</dbReference>
<dbReference type="InterPro" id="IPR015391">
    <property type="entry name" value="SurA_N"/>
</dbReference>
<dbReference type="InterPro" id="IPR050280">
    <property type="entry name" value="OMP_Chaperone_SurA"/>
</dbReference>
<dbReference type="GO" id="GO:0043165">
    <property type="term" value="P:Gram-negative-bacterium-type cell outer membrane assembly"/>
    <property type="evidence" value="ECO:0007669"/>
    <property type="project" value="InterPro"/>
</dbReference>
<feature type="chain" id="PRO_5018341355" description="Chaperone SurA" evidence="7">
    <location>
        <begin position="32"/>
        <end position="480"/>
    </location>
</feature>
<dbReference type="PANTHER" id="PTHR47637">
    <property type="entry name" value="CHAPERONE SURA"/>
    <property type="match status" value="1"/>
</dbReference>
<dbReference type="EMBL" id="RDQO01000002">
    <property type="protein sequence ID" value="RMX06669.1"/>
    <property type="molecule type" value="Genomic_DNA"/>
</dbReference>